<dbReference type="PANTHER" id="PTHR18952">
    <property type="entry name" value="CARBONIC ANHYDRASE"/>
    <property type="match status" value="1"/>
</dbReference>
<feature type="compositionally biased region" description="Low complexity" evidence="10">
    <location>
        <begin position="59"/>
        <end position="72"/>
    </location>
</feature>
<dbReference type="Proteomes" id="UP000821837">
    <property type="component" value="Chromosome 11"/>
</dbReference>
<dbReference type="InterPro" id="IPR036398">
    <property type="entry name" value="CA_dom_sf"/>
</dbReference>
<dbReference type="PROSITE" id="PS00162">
    <property type="entry name" value="ALPHA_CA_1"/>
    <property type="match status" value="1"/>
</dbReference>
<comment type="function">
    <text evidence="9">Reversible hydration of carbon dioxide.</text>
</comment>
<dbReference type="CDD" id="cd00326">
    <property type="entry name" value="alpha_CA"/>
    <property type="match status" value="1"/>
</dbReference>
<keyword evidence="6 9" id="KW-0862">Zinc</keyword>
<reference evidence="13" key="2">
    <citation type="submission" date="2021-09" db="EMBL/GenBank/DDBJ databases">
        <authorList>
            <person name="Jia N."/>
            <person name="Wang J."/>
            <person name="Shi W."/>
            <person name="Du L."/>
            <person name="Sun Y."/>
            <person name="Zhan W."/>
            <person name="Jiang J."/>
            <person name="Wang Q."/>
            <person name="Zhang B."/>
            <person name="Ji P."/>
            <person name="Sakyi L.B."/>
            <person name="Cui X."/>
            <person name="Yuan T."/>
            <person name="Jiang B."/>
            <person name="Yang W."/>
            <person name="Lam T.T.-Y."/>
            <person name="Chang Q."/>
            <person name="Ding S."/>
            <person name="Wang X."/>
            <person name="Zhu J."/>
            <person name="Ruan X."/>
            <person name="Zhao L."/>
            <person name="Wei J."/>
            <person name="Que T."/>
            <person name="Du C."/>
            <person name="Cheng J."/>
            <person name="Dai P."/>
            <person name="Han X."/>
            <person name="Huang E."/>
            <person name="Gao Y."/>
            <person name="Liu J."/>
            <person name="Shao H."/>
            <person name="Ye R."/>
            <person name="Li L."/>
            <person name="Wei W."/>
            <person name="Wang X."/>
            <person name="Wang C."/>
            <person name="Huo Q."/>
            <person name="Li W."/>
            <person name="Guo W."/>
            <person name="Chen H."/>
            <person name="Chen S."/>
            <person name="Zhou L."/>
            <person name="Zhou L."/>
            <person name="Ni X."/>
            <person name="Tian J."/>
            <person name="Zhou Y."/>
            <person name="Sheng Y."/>
            <person name="Liu T."/>
            <person name="Pan Y."/>
            <person name="Xia L."/>
            <person name="Li J."/>
            <person name="Zhao F."/>
            <person name="Cao W."/>
        </authorList>
    </citation>
    <scope>NUCLEOTIDE SEQUENCE</scope>
    <source>
        <strain evidence="13">Rsan-2018</strain>
        <tissue evidence="13">Larvae</tissue>
    </source>
</reference>
<evidence type="ECO:0000256" key="4">
    <source>
        <dbReference type="ARBA" id="ARBA00012925"/>
    </source>
</evidence>
<keyword evidence="7 9" id="KW-0456">Lyase</keyword>
<protein>
    <recommendedName>
        <fullName evidence="4 9">Carbonic anhydrase</fullName>
        <ecNumber evidence="4 9">4.2.1.1</ecNumber>
    </recommendedName>
</protein>
<evidence type="ECO:0000256" key="5">
    <source>
        <dbReference type="ARBA" id="ARBA00022723"/>
    </source>
</evidence>
<feature type="region of interest" description="Disordered" evidence="10">
    <location>
        <begin position="843"/>
        <end position="862"/>
    </location>
</feature>
<comment type="catalytic activity">
    <reaction evidence="8 9">
        <text>hydrogencarbonate + H(+) = CO2 + H2O</text>
        <dbReference type="Rhea" id="RHEA:10748"/>
        <dbReference type="ChEBI" id="CHEBI:15377"/>
        <dbReference type="ChEBI" id="CHEBI:15378"/>
        <dbReference type="ChEBI" id="CHEBI:16526"/>
        <dbReference type="ChEBI" id="CHEBI:17544"/>
        <dbReference type="EC" id="4.2.1.1"/>
    </reaction>
</comment>
<dbReference type="VEuPathDB" id="VectorBase:RSAN_058419"/>
<feature type="region of interest" description="Disordered" evidence="10">
    <location>
        <begin position="1"/>
        <end position="131"/>
    </location>
</feature>
<dbReference type="VEuPathDB" id="VectorBase:RSAN_042070"/>
<proteinExistence type="inferred from homology"/>
<reference evidence="13" key="1">
    <citation type="journal article" date="2020" name="Cell">
        <title>Large-Scale Comparative Analyses of Tick Genomes Elucidate Their Genetic Diversity and Vector Capacities.</title>
        <authorList>
            <consortium name="Tick Genome and Microbiome Consortium (TIGMIC)"/>
            <person name="Jia N."/>
            <person name="Wang J."/>
            <person name="Shi W."/>
            <person name="Du L."/>
            <person name="Sun Y."/>
            <person name="Zhan W."/>
            <person name="Jiang J.F."/>
            <person name="Wang Q."/>
            <person name="Zhang B."/>
            <person name="Ji P."/>
            <person name="Bell-Sakyi L."/>
            <person name="Cui X.M."/>
            <person name="Yuan T.T."/>
            <person name="Jiang B.G."/>
            <person name="Yang W.F."/>
            <person name="Lam T.T."/>
            <person name="Chang Q.C."/>
            <person name="Ding S.J."/>
            <person name="Wang X.J."/>
            <person name="Zhu J.G."/>
            <person name="Ruan X.D."/>
            <person name="Zhao L."/>
            <person name="Wei J.T."/>
            <person name="Ye R.Z."/>
            <person name="Que T.C."/>
            <person name="Du C.H."/>
            <person name="Zhou Y.H."/>
            <person name="Cheng J.X."/>
            <person name="Dai P.F."/>
            <person name="Guo W.B."/>
            <person name="Han X.H."/>
            <person name="Huang E.J."/>
            <person name="Li L.F."/>
            <person name="Wei W."/>
            <person name="Gao Y.C."/>
            <person name="Liu J.Z."/>
            <person name="Shao H.Z."/>
            <person name="Wang X."/>
            <person name="Wang C.C."/>
            <person name="Yang T.C."/>
            <person name="Huo Q.B."/>
            <person name="Li W."/>
            <person name="Chen H.Y."/>
            <person name="Chen S.E."/>
            <person name="Zhou L.G."/>
            <person name="Ni X.B."/>
            <person name="Tian J.H."/>
            <person name="Sheng Y."/>
            <person name="Liu T."/>
            <person name="Pan Y.S."/>
            <person name="Xia L.Y."/>
            <person name="Li J."/>
            <person name="Zhao F."/>
            <person name="Cao W.C."/>
        </authorList>
    </citation>
    <scope>NUCLEOTIDE SEQUENCE</scope>
    <source>
        <strain evidence="13">Rsan-2018</strain>
    </source>
</reference>
<dbReference type="InterPro" id="IPR023561">
    <property type="entry name" value="Carbonic_anhydrase_a-class"/>
</dbReference>
<evidence type="ECO:0000256" key="6">
    <source>
        <dbReference type="ARBA" id="ARBA00022833"/>
    </source>
</evidence>
<feature type="compositionally biased region" description="Basic and acidic residues" evidence="10">
    <location>
        <begin position="1"/>
        <end position="19"/>
    </location>
</feature>
<dbReference type="InterPro" id="IPR000718">
    <property type="entry name" value="Peptidase_M13"/>
</dbReference>
<dbReference type="SMART" id="SM01057">
    <property type="entry name" value="Carb_anhydrase"/>
    <property type="match status" value="1"/>
</dbReference>
<dbReference type="GO" id="GO:0004222">
    <property type="term" value="F:metalloendopeptidase activity"/>
    <property type="evidence" value="ECO:0007669"/>
    <property type="project" value="InterPro"/>
</dbReference>
<feature type="compositionally biased region" description="Basic and acidic residues" evidence="10">
    <location>
        <begin position="114"/>
        <end position="123"/>
    </location>
</feature>
<comment type="caution">
    <text evidence="13">The sequence shown here is derived from an EMBL/GenBank/DDBJ whole genome shotgun (WGS) entry which is preliminary data.</text>
</comment>
<feature type="compositionally biased region" description="Polar residues" evidence="10">
    <location>
        <begin position="73"/>
        <end position="94"/>
    </location>
</feature>
<dbReference type="InterPro" id="IPR018338">
    <property type="entry name" value="Carbonic_anhydrase_a-class_CS"/>
</dbReference>
<keyword evidence="11" id="KW-1133">Transmembrane helix</keyword>
<evidence type="ECO:0000256" key="10">
    <source>
        <dbReference type="SAM" id="MobiDB-lite"/>
    </source>
</evidence>
<dbReference type="GO" id="GO:0008270">
    <property type="term" value="F:zinc ion binding"/>
    <property type="evidence" value="ECO:0007669"/>
    <property type="project" value="UniProtKB-UniRule"/>
</dbReference>
<dbReference type="VEuPathDB" id="VectorBase:RSAN_026419"/>
<evidence type="ECO:0000259" key="12">
    <source>
        <dbReference type="PROSITE" id="PS51144"/>
    </source>
</evidence>
<keyword evidence="11" id="KW-0472">Membrane</keyword>
<keyword evidence="14" id="KW-1185">Reference proteome</keyword>
<dbReference type="PROSITE" id="PS51885">
    <property type="entry name" value="NEPRILYSIN"/>
    <property type="match status" value="1"/>
</dbReference>
<gene>
    <name evidence="13" type="ORF">HPB52_011508</name>
</gene>
<feature type="compositionally biased region" description="Basic and acidic residues" evidence="10">
    <location>
        <begin position="40"/>
        <end position="50"/>
    </location>
</feature>
<dbReference type="AlphaFoldDB" id="A0A9D4QB01"/>
<dbReference type="Gene3D" id="3.10.200.10">
    <property type="entry name" value="Alpha carbonic anhydrase"/>
    <property type="match status" value="1"/>
</dbReference>
<feature type="compositionally biased region" description="Polar residues" evidence="10">
    <location>
        <begin position="848"/>
        <end position="862"/>
    </location>
</feature>
<evidence type="ECO:0000256" key="8">
    <source>
        <dbReference type="ARBA" id="ARBA00048348"/>
    </source>
</evidence>
<feature type="compositionally biased region" description="Low complexity" evidence="10">
    <location>
        <begin position="21"/>
        <end position="39"/>
    </location>
</feature>
<evidence type="ECO:0000256" key="2">
    <source>
        <dbReference type="ARBA" id="ARBA00007357"/>
    </source>
</evidence>
<comment type="similarity">
    <text evidence="3 9">Belongs to the alpha-carbonic anhydrase family.</text>
</comment>
<dbReference type="GO" id="GO:0006508">
    <property type="term" value="P:proteolysis"/>
    <property type="evidence" value="ECO:0007669"/>
    <property type="project" value="InterPro"/>
</dbReference>
<dbReference type="GO" id="GO:0004089">
    <property type="term" value="F:carbonate dehydratase activity"/>
    <property type="evidence" value="ECO:0007669"/>
    <property type="project" value="UniProtKB-UniRule"/>
</dbReference>
<dbReference type="InterPro" id="IPR024079">
    <property type="entry name" value="MetalloPept_cat_dom_sf"/>
</dbReference>
<evidence type="ECO:0000313" key="13">
    <source>
        <dbReference type="EMBL" id="KAH7972368.1"/>
    </source>
</evidence>
<dbReference type="Pfam" id="PF05649">
    <property type="entry name" value="Peptidase_M13_N"/>
    <property type="match status" value="1"/>
</dbReference>
<sequence length="1121" mass="125938">MIPEDNAHRSMAELKKRGEASLSRKPSSTKKSSLSSRSDTSVKSKDTAGKKERRKRKASSATVVVVSKLSLAPESSHTALQKTVGTAQPVQPDNSLKPVEPVAPNPQAKHPVKKTVDPKEQDVKPSPSGGVSAVEASRVRSFNMAIAAPVITVTLLLILAASLLHYLVSWEPAAPKTIALCSTPDCAAFGREVSAAIDSTIDPCHDFHGFVCGGWDEPMHRPSTEARMIADAYDMALVEVEADTKRVSKVTQFFRSCIRAGMHKKENLQQFAELRRSLSLTWPESKPRGVHPLDVMVNLALNWQMNFLFDMSVITVRQSTALLFSRGRIDSVWEHKEHHVPDLDKYEDYVDAHYGILGINGSRIDINASELLAIERAILNAKLAFLYDAPQQDWFKLSALDAKTPSLPSGLWLNALKKHDRQFRWRNDDIAIAEDVKIFESIESLSKTYTEYKLIIGLSWVFVQTHLWAATGEPSLIFSGKQADLQKFWERGCMAYVESRLGLLIMPKAFYDYYAKIENRRYIGSLLQRTNENTKRLVKNLTWMDGQSKRVAFRKLDNMTRVILPGEIYFDRKKLEHLYDVFLEMADKTFMTNLMETTEIYRKLRNHEHFEDVYSVRPFPRFGRELYLYLPNALTLATGALNPPLFYNNVTLAIKYGGMASLASRQMAKSLDEVGVRVNELGQSVLWLTPKEAAIHEEKARCDVRASLPEFCPDSGNIDVYIERFELFANANGIDDGKELEVFLTIIGEKAYMTLRSLQLPTEVKYEDAKKLAATCSFGNFLQEVLRDRLIAGLRSDTRRCRLLALPDDEVTWERVCKVATAMEAAQKDTQDMLFDSARASNAEMHWQGSQGKPTGTSKSPVNIVTKDVTADPHLRDNPLHWKDTGLRGTSISNTGNTWLVSVKAGGPNLHGGPLQHDYQMEMMHGHWGKTHDSGSEHAVDGKRYAGELHLVHFNADKYKSFVDAAASEEGLVVVAVFLKEGTAHPQLKSVVDCIPYIKYKGMKCALQQPLDVSSLIPPRSTYWTYEGSLTTPPWSENVTWIVYKQPIEVSPEQLASFRKLLSYEEAVKPQNSTDGPIDCNVRATQPLKHRIVREPPKKQDSRTCLKFAFSKGALTTPLKT</sequence>
<dbReference type="EC" id="4.2.1.1" evidence="4 9"/>
<dbReference type="SUPFAM" id="SSF55486">
    <property type="entry name" value="Metalloproteases ('zincins'), catalytic domain"/>
    <property type="match status" value="1"/>
</dbReference>
<dbReference type="InterPro" id="IPR001148">
    <property type="entry name" value="CA_dom"/>
</dbReference>
<feature type="domain" description="Alpha-carbonic anhydrase" evidence="12">
    <location>
        <begin position="831"/>
        <end position="1097"/>
    </location>
</feature>
<dbReference type="Pfam" id="PF00194">
    <property type="entry name" value="Carb_anhydrase"/>
    <property type="match status" value="1"/>
</dbReference>
<name>A0A9D4QB01_RHISA</name>
<evidence type="ECO:0000256" key="7">
    <source>
        <dbReference type="ARBA" id="ARBA00023239"/>
    </source>
</evidence>
<dbReference type="Gene3D" id="1.10.1380.10">
    <property type="entry name" value="Neutral endopeptidase , domain2"/>
    <property type="match status" value="1"/>
</dbReference>
<organism evidence="13 14">
    <name type="scientific">Rhipicephalus sanguineus</name>
    <name type="common">Brown dog tick</name>
    <name type="synonym">Ixodes sanguineus</name>
    <dbReference type="NCBI Taxonomy" id="34632"/>
    <lineage>
        <taxon>Eukaryota</taxon>
        <taxon>Metazoa</taxon>
        <taxon>Ecdysozoa</taxon>
        <taxon>Arthropoda</taxon>
        <taxon>Chelicerata</taxon>
        <taxon>Arachnida</taxon>
        <taxon>Acari</taxon>
        <taxon>Parasitiformes</taxon>
        <taxon>Ixodida</taxon>
        <taxon>Ixodoidea</taxon>
        <taxon>Ixodidae</taxon>
        <taxon>Rhipicephalinae</taxon>
        <taxon>Rhipicephalus</taxon>
        <taxon>Rhipicephalus</taxon>
    </lineage>
</organism>
<dbReference type="GO" id="GO:0005737">
    <property type="term" value="C:cytoplasm"/>
    <property type="evidence" value="ECO:0007669"/>
    <property type="project" value="TreeGrafter"/>
</dbReference>
<dbReference type="Gene3D" id="3.40.390.10">
    <property type="entry name" value="Collagenase (Catalytic Domain)"/>
    <property type="match status" value="1"/>
</dbReference>
<evidence type="ECO:0000256" key="9">
    <source>
        <dbReference type="RuleBase" id="RU367011"/>
    </source>
</evidence>
<evidence type="ECO:0000256" key="11">
    <source>
        <dbReference type="SAM" id="Phobius"/>
    </source>
</evidence>
<dbReference type="EMBL" id="JABSTV010001247">
    <property type="protein sequence ID" value="KAH7972368.1"/>
    <property type="molecule type" value="Genomic_DNA"/>
</dbReference>
<dbReference type="SUPFAM" id="SSF51069">
    <property type="entry name" value="Carbonic anhydrase"/>
    <property type="match status" value="1"/>
</dbReference>
<accession>A0A9D4QB01</accession>
<dbReference type="PANTHER" id="PTHR18952:SF141">
    <property type="entry name" value="CARBONIC ANHYDRASE"/>
    <property type="match status" value="1"/>
</dbReference>
<dbReference type="InterPro" id="IPR042089">
    <property type="entry name" value="Peptidase_M13_dom_2"/>
</dbReference>
<evidence type="ECO:0000313" key="14">
    <source>
        <dbReference type="Proteomes" id="UP000821837"/>
    </source>
</evidence>
<dbReference type="PROSITE" id="PS51144">
    <property type="entry name" value="ALPHA_CA_2"/>
    <property type="match status" value="1"/>
</dbReference>
<keyword evidence="5 9" id="KW-0479">Metal-binding</keyword>
<dbReference type="InterPro" id="IPR008753">
    <property type="entry name" value="Peptidase_M13_N"/>
</dbReference>
<evidence type="ECO:0000256" key="3">
    <source>
        <dbReference type="ARBA" id="ARBA00010718"/>
    </source>
</evidence>
<feature type="transmembrane region" description="Helical" evidence="11">
    <location>
        <begin position="146"/>
        <end position="168"/>
    </location>
</feature>
<evidence type="ECO:0000256" key="1">
    <source>
        <dbReference type="ARBA" id="ARBA00001947"/>
    </source>
</evidence>
<keyword evidence="11" id="KW-0812">Transmembrane</keyword>
<comment type="similarity">
    <text evidence="2">Belongs to the peptidase M13 family.</text>
</comment>
<comment type="cofactor">
    <cofactor evidence="1 9">
        <name>Zn(2+)</name>
        <dbReference type="ChEBI" id="CHEBI:29105"/>
    </cofactor>
</comment>